<protein>
    <recommendedName>
        <fullName evidence="2">Nephrocystin 3-like N-terminal domain-containing protein</fullName>
    </recommendedName>
</protein>
<dbReference type="Proteomes" id="UP000290288">
    <property type="component" value="Unassembled WGS sequence"/>
</dbReference>
<gene>
    <name evidence="3" type="ORF">EST38_g6385</name>
</gene>
<reference evidence="3 4" key="1">
    <citation type="submission" date="2019-01" db="EMBL/GenBank/DDBJ databases">
        <title>Draft genome sequence of Psathyrella aberdarensis IHI B618.</title>
        <authorList>
            <person name="Buettner E."/>
            <person name="Kellner H."/>
        </authorList>
    </citation>
    <scope>NUCLEOTIDE SEQUENCE [LARGE SCALE GENOMIC DNA]</scope>
    <source>
        <strain evidence="3 4">IHI B618</strain>
    </source>
</reference>
<evidence type="ECO:0000259" key="2">
    <source>
        <dbReference type="Pfam" id="PF24883"/>
    </source>
</evidence>
<feature type="domain" description="Nephrocystin 3-like N-terminal" evidence="2">
    <location>
        <begin position="1"/>
        <end position="165"/>
    </location>
</feature>
<name>A0A4Q2DI73_9AGAR</name>
<dbReference type="PANTHER" id="PTHR10039">
    <property type="entry name" value="AMELOGENIN"/>
    <property type="match status" value="1"/>
</dbReference>
<dbReference type="STRING" id="2316362.A0A4Q2DI73"/>
<keyword evidence="1" id="KW-0677">Repeat</keyword>
<dbReference type="EMBL" id="SDEE01000200">
    <property type="protein sequence ID" value="RXW19459.1"/>
    <property type="molecule type" value="Genomic_DNA"/>
</dbReference>
<evidence type="ECO:0000256" key="1">
    <source>
        <dbReference type="ARBA" id="ARBA00022737"/>
    </source>
</evidence>
<dbReference type="OrthoDB" id="2804352at2759"/>
<organism evidence="3 4">
    <name type="scientific">Candolleomyces aberdarensis</name>
    <dbReference type="NCBI Taxonomy" id="2316362"/>
    <lineage>
        <taxon>Eukaryota</taxon>
        <taxon>Fungi</taxon>
        <taxon>Dikarya</taxon>
        <taxon>Basidiomycota</taxon>
        <taxon>Agaricomycotina</taxon>
        <taxon>Agaricomycetes</taxon>
        <taxon>Agaricomycetidae</taxon>
        <taxon>Agaricales</taxon>
        <taxon>Agaricineae</taxon>
        <taxon>Psathyrellaceae</taxon>
        <taxon>Candolleomyces</taxon>
    </lineage>
</organism>
<keyword evidence="4" id="KW-1185">Reference proteome</keyword>
<evidence type="ECO:0000313" key="4">
    <source>
        <dbReference type="Proteomes" id="UP000290288"/>
    </source>
</evidence>
<dbReference type="SUPFAM" id="SSF52540">
    <property type="entry name" value="P-loop containing nucleoside triphosphate hydrolases"/>
    <property type="match status" value="1"/>
</dbReference>
<comment type="caution">
    <text evidence="3">The sequence shown here is derived from an EMBL/GenBank/DDBJ whole genome shotgun (WGS) entry which is preliminary data.</text>
</comment>
<dbReference type="Pfam" id="PF24883">
    <property type="entry name" value="NPHP3_N"/>
    <property type="match status" value="1"/>
</dbReference>
<evidence type="ECO:0000313" key="3">
    <source>
        <dbReference type="EMBL" id="RXW19459.1"/>
    </source>
</evidence>
<dbReference type="PANTHER" id="PTHR10039:SF14">
    <property type="entry name" value="NACHT DOMAIN-CONTAINING PROTEIN"/>
    <property type="match status" value="1"/>
</dbReference>
<dbReference type="AlphaFoldDB" id="A0A4Q2DI73"/>
<dbReference type="InterPro" id="IPR056884">
    <property type="entry name" value="NPHP3-like_N"/>
</dbReference>
<dbReference type="InterPro" id="IPR027417">
    <property type="entry name" value="P-loop_NTPase"/>
</dbReference>
<accession>A0A4Q2DI73</accession>
<proteinExistence type="predicted"/>
<sequence>MWVHAPAGYGKTAIAGTISRMLEETVGLDFSPLGATFFFWRASSERNSPTRFIITIAYQLAMSIPELKPHIESAVNRNPMILRKALEVQLVKLIVEPFKALGELEDIPNRLVIIDGLDECINSGHESAVEKKYAEDQEKVQVRVLDLIHALQSHRLPLSFLILSRPEIWIKQHIESRSFTDLVEVVDLYTVGDHMKDAENYIRVELSRIAENIQDERWPTEDIVHGFVRRTNGHMLYASTVIRHIDNQYDDPRESLRNILDSSSKSNSDLAHSTAFSSLHELYRQIMRSCPESHRSLMVEVLEDIIVSRTLLEGVVGIHRALDMLDSLSGRAPGSRIKAIRSLHAVIRVSIDHWSDFFIHSSFTEFLMNPQLSLDFAVDKHKGSQRLLWKCLECMSTITGSQKDEDRLEHALLLFPAYWYQTWPRDAARSQETEYLKMVRKLLTIDLTTCFIKLFGQPCFNLAFGYPGLQREHQYKSWRQVLVESLQDYYTDESKNPLAREVILHVQSSRNGALVHLLNHFRLDHIDQSSCLIMELEFYLSELHTKLGQDIGALRGLQRDHERQVSGLLPYFRHTVYGHLSNPCYSILVPWATVTPQDIAQSLTLRDSSVGI</sequence>